<dbReference type="Pfam" id="PF09991">
    <property type="entry name" value="DUF2232"/>
    <property type="match status" value="1"/>
</dbReference>
<protein>
    <submittedName>
        <fullName evidence="2">YybS family protein</fullName>
    </submittedName>
</protein>
<organism evidence="2 3">
    <name type="scientific">Ornithinibacillus salinisoli</name>
    <dbReference type="NCBI Taxonomy" id="1848459"/>
    <lineage>
        <taxon>Bacteria</taxon>
        <taxon>Bacillati</taxon>
        <taxon>Bacillota</taxon>
        <taxon>Bacilli</taxon>
        <taxon>Bacillales</taxon>
        <taxon>Bacillaceae</taxon>
        <taxon>Ornithinibacillus</taxon>
    </lineage>
</organism>
<keyword evidence="1" id="KW-0812">Transmembrane</keyword>
<dbReference type="Proteomes" id="UP001597383">
    <property type="component" value="Unassembled WGS sequence"/>
</dbReference>
<keyword evidence="3" id="KW-1185">Reference proteome</keyword>
<dbReference type="EMBL" id="JBHUHQ010000020">
    <property type="protein sequence ID" value="MFD2045655.1"/>
    <property type="molecule type" value="Genomic_DNA"/>
</dbReference>
<feature type="transmembrane region" description="Helical" evidence="1">
    <location>
        <begin position="56"/>
        <end position="80"/>
    </location>
</feature>
<evidence type="ECO:0000256" key="1">
    <source>
        <dbReference type="SAM" id="Phobius"/>
    </source>
</evidence>
<gene>
    <name evidence="2" type="ORF">ACFSJF_15370</name>
</gene>
<feature type="transmembrane region" description="Helical" evidence="1">
    <location>
        <begin position="215"/>
        <end position="233"/>
    </location>
</feature>
<name>A0ABW4W4F8_9BACI</name>
<evidence type="ECO:0000313" key="3">
    <source>
        <dbReference type="Proteomes" id="UP001597383"/>
    </source>
</evidence>
<feature type="transmembrane region" description="Helical" evidence="1">
    <location>
        <begin position="173"/>
        <end position="194"/>
    </location>
</feature>
<dbReference type="RefSeq" id="WP_377558298.1">
    <property type="nucleotide sequence ID" value="NZ_JBHUHQ010000020.1"/>
</dbReference>
<reference evidence="3" key="1">
    <citation type="journal article" date="2019" name="Int. J. Syst. Evol. Microbiol.">
        <title>The Global Catalogue of Microorganisms (GCM) 10K type strain sequencing project: providing services to taxonomists for standard genome sequencing and annotation.</title>
        <authorList>
            <consortium name="The Broad Institute Genomics Platform"/>
            <consortium name="The Broad Institute Genome Sequencing Center for Infectious Disease"/>
            <person name="Wu L."/>
            <person name="Ma J."/>
        </authorList>
    </citation>
    <scope>NUCLEOTIDE SEQUENCE [LARGE SCALE GENOMIC DNA]</scope>
    <source>
        <strain evidence="3">R28</strain>
    </source>
</reference>
<proteinExistence type="predicted"/>
<sequence length="317" mass="35932">MNQSKRLKDGALLTTIYIILLLVTILFPLTSMILTFVLPVPFIIFAARHDWKPSLIMLTATIILSALFATVFSLPLSLLYGIGGIMIGAAIKRKLSAYETWARGTVGFVAGLLFALLFAQVLFDISFVEELNERMNDTIQISQSMMSEFGLDEEIIEQQISIVEESLSTFNDLLPMLLVMMGLIQALISQWIGYKVSNRIEKSNLRFPEFRNLQFPVAIIWIYFIALVVSLLQQDPDSILFMGLQNVLILTGFFMAIQGFSFFFFFAYYKKMSKSIPIIVTIISLVLLPLLLPLIRILGIIDIGFGLRDRMMKNEKK</sequence>
<feature type="transmembrane region" description="Helical" evidence="1">
    <location>
        <begin position="239"/>
        <end position="266"/>
    </location>
</feature>
<feature type="transmembrane region" description="Helical" evidence="1">
    <location>
        <begin position="12"/>
        <end position="44"/>
    </location>
</feature>
<dbReference type="PANTHER" id="PTHR41324:SF1">
    <property type="entry name" value="DUF2232 DOMAIN-CONTAINING PROTEIN"/>
    <property type="match status" value="1"/>
</dbReference>
<accession>A0ABW4W4F8</accession>
<feature type="transmembrane region" description="Helical" evidence="1">
    <location>
        <begin position="278"/>
        <end position="301"/>
    </location>
</feature>
<keyword evidence="1" id="KW-1133">Transmembrane helix</keyword>
<feature type="transmembrane region" description="Helical" evidence="1">
    <location>
        <begin position="101"/>
        <end position="123"/>
    </location>
</feature>
<dbReference type="PANTHER" id="PTHR41324">
    <property type="entry name" value="MEMBRANE PROTEIN-RELATED"/>
    <property type="match status" value="1"/>
</dbReference>
<evidence type="ECO:0000313" key="2">
    <source>
        <dbReference type="EMBL" id="MFD2045655.1"/>
    </source>
</evidence>
<dbReference type="InterPro" id="IPR018710">
    <property type="entry name" value="DUF2232"/>
</dbReference>
<keyword evidence="1" id="KW-0472">Membrane</keyword>
<comment type="caution">
    <text evidence="2">The sequence shown here is derived from an EMBL/GenBank/DDBJ whole genome shotgun (WGS) entry which is preliminary data.</text>
</comment>